<feature type="non-terminal residue" evidence="3">
    <location>
        <position position="1"/>
    </location>
</feature>
<gene>
    <name evidence="3" type="ORF">PACLA_8A030867</name>
</gene>
<dbReference type="Proteomes" id="UP001152795">
    <property type="component" value="Unassembled WGS sequence"/>
</dbReference>
<evidence type="ECO:0000256" key="1">
    <source>
        <dbReference type="SAM" id="MobiDB-lite"/>
    </source>
</evidence>
<dbReference type="EMBL" id="CACRXK020003165">
    <property type="protein sequence ID" value="CAB3997696.1"/>
    <property type="molecule type" value="Genomic_DNA"/>
</dbReference>
<name>A0A6S7H4Q8_PARCT</name>
<proteinExistence type="predicted"/>
<reference evidence="3" key="1">
    <citation type="submission" date="2020-04" db="EMBL/GenBank/DDBJ databases">
        <authorList>
            <person name="Alioto T."/>
            <person name="Alioto T."/>
            <person name="Gomez Garrido J."/>
        </authorList>
    </citation>
    <scope>NUCLEOTIDE SEQUENCE</scope>
    <source>
        <strain evidence="3">A484AB</strain>
    </source>
</reference>
<dbReference type="AlphaFoldDB" id="A0A6S7H4Q8"/>
<feature type="compositionally biased region" description="Basic and acidic residues" evidence="1">
    <location>
        <begin position="17"/>
        <end position="27"/>
    </location>
</feature>
<accession>A0A6S7H4Q8</accession>
<dbReference type="InterPro" id="IPR057931">
    <property type="entry name" value="RHH_ERCC6L2"/>
</dbReference>
<comment type="caution">
    <text evidence="3">The sequence shown here is derived from an EMBL/GenBank/DDBJ whole genome shotgun (WGS) entry which is preliminary data.</text>
</comment>
<feature type="compositionally biased region" description="Acidic residues" evidence="1">
    <location>
        <begin position="1"/>
        <end position="14"/>
    </location>
</feature>
<feature type="region of interest" description="Disordered" evidence="1">
    <location>
        <begin position="258"/>
        <end position="277"/>
    </location>
</feature>
<sequence>SDGEESDDIGDYTEQESNAKTEENHDLEKTKNNICSVTNKVQRKLSVQSKADGRSILFGETPKTIRLRQFTEISKAQGYKSEVEFARAVVCGNTTERLRMLMEYYKRKEYPNESIESYSQTIQSSQELNTGRNLKENEKVTKKKGSVNLARHYRKSSTRQKSFTKVLKTPIAKPNKSDRHAKKCSKYLKTKAESNASESSTVSETTVKEQHKIERLESFASGKLERKAALSLRNNADKSFCNIADNLLDKTTDRTNSAASYQTEAKSSMSPTDYGDDKSLDKGLVGATSCVSPTNTENVCEDILNDILTACSDTNTRCTQYGRSLRELERTSNTPPLANRRQDSQSSSFLDEFLFECSQRAGNRSQDSLSQYESQGHKTECVEQTNSCEKMQTSIIDDLI</sequence>
<feature type="region of interest" description="Disordered" evidence="1">
    <location>
        <begin position="1"/>
        <end position="27"/>
    </location>
</feature>
<evidence type="ECO:0000313" key="4">
    <source>
        <dbReference type="Proteomes" id="UP001152795"/>
    </source>
</evidence>
<organism evidence="3 4">
    <name type="scientific">Paramuricea clavata</name>
    <name type="common">Red gorgonian</name>
    <name type="synonym">Violescent sea-whip</name>
    <dbReference type="NCBI Taxonomy" id="317549"/>
    <lineage>
        <taxon>Eukaryota</taxon>
        <taxon>Metazoa</taxon>
        <taxon>Cnidaria</taxon>
        <taxon>Anthozoa</taxon>
        <taxon>Octocorallia</taxon>
        <taxon>Malacalcyonacea</taxon>
        <taxon>Plexauridae</taxon>
        <taxon>Paramuricea</taxon>
    </lineage>
</organism>
<evidence type="ECO:0000259" key="2">
    <source>
        <dbReference type="Pfam" id="PF25806"/>
    </source>
</evidence>
<feature type="compositionally biased region" description="Polar residues" evidence="1">
    <location>
        <begin position="258"/>
        <end position="271"/>
    </location>
</feature>
<keyword evidence="4" id="KW-1185">Reference proteome</keyword>
<protein>
    <recommendedName>
        <fullName evidence="2">ERCC6L2-like ribbon-helix-helix domain-containing protein</fullName>
    </recommendedName>
</protein>
<evidence type="ECO:0000313" key="3">
    <source>
        <dbReference type="EMBL" id="CAB3997696.1"/>
    </source>
</evidence>
<feature type="domain" description="ERCC6L2-like ribbon-helix-helix" evidence="2">
    <location>
        <begin position="61"/>
        <end position="112"/>
    </location>
</feature>
<dbReference type="Pfam" id="PF25806">
    <property type="entry name" value="RHH_ERCC6L2"/>
    <property type="match status" value="1"/>
</dbReference>